<dbReference type="AlphaFoldDB" id="A0A1H1HTB5"/>
<comment type="similarity">
    <text evidence="2">Belongs to the cytochrome c oxidase bacterial subunit 4 family.</text>
</comment>
<keyword evidence="9 17" id="KW-1133">Transmembrane helix</keyword>
<dbReference type="EMBL" id="FNKP01000002">
    <property type="protein sequence ID" value="SDR28667.1"/>
    <property type="molecule type" value="Genomic_DNA"/>
</dbReference>
<organism evidence="18 19">
    <name type="scientific">Paraburkholderia fungorum</name>
    <dbReference type="NCBI Taxonomy" id="134537"/>
    <lineage>
        <taxon>Bacteria</taxon>
        <taxon>Pseudomonadati</taxon>
        <taxon>Pseudomonadota</taxon>
        <taxon>Betaproteobacteria</taxon>
        <taxon>Burkholderiales</taxon>
        <taxon>Burkholderiaceae</taxon>
        <taxon>Paraburkholderia</taxon>
    </lineage>
</organism>
<evidence type="ECO:0000256" key="16">
    <source>
        <dbReference type="ARBA" id="ARBA00032185"/>
    </source>
</evidence>
<proteinExistence type="inferred from homology"/>
<dbReference type="NCBIfam" id="TIGR02847">
    <property type="entry name" value="CyoD"/>
    <property type="match status" value="1"/>
</dbReference>
<dbReference type="Proteomes" id="UP000183487">
    <property type="component" value="Unassembled WGS sequence"/>
</dbReference>
<evidence type="ECO:0000256" key="13">
    <source>
        <dbReference type="ARBA" id="ARBA00030071"/>
    </source>
</evidence>
<keyword evidence="19" id="KW-1185">Reference proteome</keyword>
<dbReference type="GO" id="GO:0015990">
    <property type="term" value="P:electron transport coupled proton transport"/>
    <property type="evidence" value="ECO:0007669"/>
    <property type="project" value="InterPro"/>
</dbReference>
<evidence type="ECO:0000256" key="1">
    <source>
        <dbReference type="ARBA" id="ARBA00004651"/>
    </source>
</evidence>
<evidence type="ECO:0000313" key="18">
    <source>
        <dbReference type="EMBL" id="SDR28667.1"/>
    </source>
</evidence>
<dbReference type="InterPro" id="IPR005171">
    <property type="entry name" value="Cyt_c_oxidase_su4_prok"/>
</dbReference>
<keyword evidence="5" id="KW-0813">Transport</keyword>
<evidence type="ECO:0000256" key="9">
    <source>
        <dbReference type="ARBA" id="ARBA00022989"/>
    </source>
</evidence>
<evidence type="ECO:0000256" key="6">
    <source>
        <dbReference type="ARBA" id="ARBA00022475"/>
    </source>
</evidence>
<evidence type="ECO:0000256" key="17">
    <source>
        <dbReference type="SAM" id="Phobius"/>
    </source>
</evidence>
<evidence type="ECO:0000256" key="3">
    <source>
        <dbReference type="ARBA" id="ARBA00011700"/>
    </source>
</evidence>
<evidence type="ECO:0000256" key="7">
    <source>
        <dbReference type="ARBA" id="ARBA00022692"/>
    </source>
</evidence>
<evidence type="ECO:0000256" key="8">
    <source>
        <dbReference type="ARBA" id="ARBA00022982"/>
    </source>
</evidence>
<gene>
    <name evidence="18" type="ORF">SAMN05443245_4273</name>
</gene>
<comment type="function">
    <text evidence="12">Cytochrome bo(3) ubiquinol terminal oxidase is the component of the aerobic respiratory chain of E.coli that predominates when cells are grown at high aeration. Has proton pump activity across the membrane in addition to electron transfer, pumping 2 protons/electron.</text>
</comment>
<dbReference type="GO" id="GO:0005886">
    <property type="term" value="C:plasma membrane"/>
    <property type="evidence" value="ECO:0007669"/>
    <property type="project" value="UniProtKB-SubCell"/>
</dbReference>
<keyword evidence="7 17" id="KW-0812">Transmembrane</keyword>
<sequence>MDHSHNAHSGGSHGSFGSYMTGFVLSVILTVAAFALVLTGTLTGQDALYAISGLALVQIVVHLVFFLHMNTSSEQRWNVTAFAFTALTAVIVIGGTLWVLHNVSMNMMSR</sequence>
<feature type="transmembrane region" description="Helical" evidence="17">
    <location>
        <begin position="79"/>
        <end position="100"/>
    </location>
</feature>
<dbReference type="Pfam" id="PF03626">
    <property type="entry name" value="COX4_pro"/>
    <property type="match status" value="1"/>
</dbReference>
<keyword evidence="8" id="KW-0249">Electron transport</keyword>
<evidence type="ECO:0000256" key="2">
    <source>
        <dbReference type="ARBA" id="ARBA00008079"/>
    </source>
</evidence>
<keyword evidence="11 17" id="KW-0472">Membrane</keyword>
<dbReference type="OrthoDB" id="2375888at2"/>
<keyword evidence="6" id="KW-1003">Cell membrane</keyword>
<dbReference type="InterPro" id="IPR014210">
    <property type="entry name" value="Cyt_o_ubiqinol_oxidase_su4"/>
</dbReference>
<evidence type="ECO:0000256" key="5">
    <source>
        <dbReference type="ARBA" id="ARBA00022448"/>
    </source>
</evidence>
<dbReference type="GO" id="GO:0015078">
    <property type="term" value="F:proton transmembrane transporter activity"/>
    <property type="evidence" value="ECO:0007669"/>
    <property type="project" value="TreeGrafter"/>
</dbReference>
<evidence type="ECO:0000256" key="4">
    <source>
        <dbReference type="ARBA" id="ARBA00014689"/>
    </source>
</evidence>
<dbReference type="PANTHER" id="PTHR36835">
    <property type="entry name" value="CYTOCHROME BO(3) UBIQUINOL OXIDASE SUBUNIT 4"/>
    <property type="match status" value="1"/>
</dbReference>
<protein>
    <recommendedName>
        <fullName evidence="4">Cytochrome bo(3) ubiquinol oxidase subunit 4</fullName>
    </recommendedName>
    <alternativeName>
        <fullName evidence="16">Cytochrome o ubiquinol oxidase subunit 4</fullName>
    </alternativeName>
    <alternativeName>
        <fullName evidence="13">Oxidase bo(3) subunit 4</fullName>
    </alternativeName>
    <alternativeName>
        <fullName evidence="14">Ubiquinol oxidase polypeptide IV</fullName>
    </alternativeName>
    <alternativeName>
        <fullName evidence="15">Ubiquinol oxidase subunit 4</fullName>
    </alternativeName>
</protein>
<dbReference type="InterPro" id="IPR050968">
    <property type="entry name" value="Cytochrome_c_oxidase_bac_sub4"/>
</dbReference>
<keyword evidence="10" id="KW-0560">Oxidoreductase</keyword>
<comment type="subunit">
    <text evidence="3">Heterooctamer of two A chains, two B chains, two C chains and two D chains.</text>
</comment>
<dbReference type="PANTHER" id="PTHR36835:SF1">
    <property type="entry name" value="CYTOCHROME BO(3) UBIQUINOL OXIDASE SUBUNIT 4"/>
    <property type="match status" value="1"/>
</dbReference>
<dbReference type="GO" id="GO:0009319">
    <property type="term" value="C:cytochrome o ubiquinol oxidase complex"/>
    <property type="evidence" value="ECO:0007669"/>
    <property type="project" value="TreeGrafter"/>
</dbReference>
<evidence type="ECO:0000256" key="11">
    <source>
        <dbReference type="ARBA" id="ARBA00023136"/>
    </source>
</evidence>
<feature type="transmembrane region" description="Helical" evidence="17">
    <location>
        <begin position="20"/>
        <end position="40"/>
    </location>
</feature>
<evidence type="ECO:0000256" key="15">
    <source>
        <dbReference type="ARBA" id="ARBA00031887"/>
    </source>
</evidence>
<evidence type="ECO:0000256" key="14">
    <source>
        <dbReference type="ARBA" id="ARBA00030211"/>
    </source>
</evidence>
<dbReference type="GO" id="GO:0019646">
    <property type="term" value="P:aerobic electron transport chain"/>
    <property type="evidence" value="ECO:0007669"/>
    <property type="project" value="TreeGrafter"/>
</dbReference>
<reference evidence="19" key="1">
    <citation type="submission" date="2016-10" db="EMBL/GenBank/DDBJ databases">
        <authorList>
            <person name="Varghese N."/>
        </authorList>
    </citation>
    <scope>NUCLEOTIDE SEQUENCE [LARGE SCALE GENOMIC DNA]</scope>
    <source>
        <strain evidence="19">GAS106B</strain>
    </source>
</reference>
<dbReference type="RefSeq" id="WP_074768335.1">
    <property type="nucleotide sequence ID" value="NZ_FNKP01000002.1"/>
</dbReference>
<accession>A0A1H1HTB5</accession>
<dbReference type="GO" id="GO:0009486">
    <property type="term" value="F:cytochrome bo3 ubiquinol oxidase activity"/>
    <property type="evidence" value="ECO:0007669"/>
    <property type="project" value="InterPro"/>
</dbReference>
<feature type="transmembrane region" description="Helical" evidence="17">
    <location>
        <begin position="47"/>
        <end position="67"/>
    </location>
</feature>
<name>A0A1H1HTB5_9BURK</name>
<evidence type="ECO:0000256" key="10">
    <source>
        <dbReference type="ARBA" id="ARBA00023002"/>
    </source>
</evidence>
<evidence type="ECO:0000313" key="19">
    <source>
        <dbReference type="Proteomes" id="UP000183487"/>
    </source>
</evidence>
<comment type="subcellular location">
    <subcellularLocation>
        <location evidence="1">Cell membrane</location>
        <topology evidence="1">Multi-pass membrane protein</topology>
    </subcellularLocation>
</comment>
<evidence type="ECO:0000256" key="12">
    <source>
        <dbReference type="ARBA" id="ARBA00025694"/>
    </source>
</evidence>